<accession>A0A9W7DFM1</accession>
<feature type="region of interest" description="Disordered" evidence="7">
    <location>
        <begin position="447"/>
        <end position="466"/>
    </location>
</feature>
<dbReference type="AlphaFoldDB" id="A0A9W7DFM1"/>
<feature type="transmembrane region" description="Helical" evidence="8">
    <location>
        <begin position="355"/>
        <end position="375"/>
    </location>
</feature>
<organism evidence="9 10">
    <name type="scientific">Ambrosiozyma monospora</name>
    <name type="common">Yeast</name>
    <name type="synonym">Endomycopsis monosporus</name>
    <dbReference type="NCBI Taxonomy" id="43982"/>
    <lineage>
        <taxon>Eukaryota</taxon>
        <taxon>Fungi</taxon>
        <taxon>Dikarya</taxon>
        <taxon>Ascomycota</taxon>
        <taxon>Saccharomycotina</taxon>
        <taxon>Pichiomycetes</taxon>
        <taxon>Pichiales</taxon>
        <taxon>Pichiaceae</taxon>
        <taxon>Ambrosiozyma</taxon>
    </lineage>
</organism>
<evidence type="ECO:0000313" key="9">
    <source>
        <dbReference type="EMBL" id="GMG26552.1"/>
    </source>
</evidence>
<sequence length="556" mass="61714">MSDQQDRDSATTTSKLEKISRWLDSYGGEVKGIHRYLPHERDANIVRSIIKVSGLWLSGCGGLTSMSSFFLGPLLFGLGYKDTIICGLFGLWLGCLVAAYCATMGPRSGLRQMCGARYLFGPYGVRFVSLVTIVGFLGWSVTNCVLGGEILRWISHGTLDLEVGIAILSVISLCIAIFGIEYLLKFEGLVGIPVIIVVFLMYIITRKDISKYHDLPSAGDAITVIGNRISFFNLAYSVTATWGGCAADYYVLLPENVSQISLFVYTFFGIAIPSTFGGVIGMLISNSAVGNGYWYETYENDSLGGLLNSVFGEWHGFGKFLLVILWLSLITNNTINTYSSALSVQLIDRWFFKHFPRWLIVVVIFIITLICSMVGRNKFSSILSNFLPMLGYWISIYFILLLEENVLFRSTSLIKLFKAELYEPADNKAANSSGYFYGSSTFHEKKEHHDDETTHTTQTTTDSTIPPPYATTQSIPYYNFNAWDNVKQHTHGYAACLAFCFGVAGVVLGMNQVYYVGKLAGLIGEYNADLGSFLAIGFTGVTYPLLRYIELKKFGR</sequence>
<keyword evidence="6 8" id="KW-0472">Membrane</keyword>
<keyword evidence="10" id="KW-1185">Reference proteome</keyword>
<reference evidence="9" key="1">
    <citation type="submission" date="2023-04" db="EMBL/GenBank/DDBJ databases">
        <title>Ambrosiozyma monospora NBRC 1965.</title>
        <authorList>
            <person name="Ichikawa N."/>
            <person name="Sato H."/>
            <person name="Tonouchi N."/>
        </authorList>
    </citation>
    <scope>NUCLEOTIDE SEQUENCE</scope>
    <source>
        <strain evidence="9">NBRC 1965</strain>
    </source>
</reference>
<evidence type="ECO:0000256" key="5">
    <source>
        <dbReference type="ARBA" id="ARBA00022989"/>
    </source>
</evidence>
<dbReference type="Gene3D" id="1.10.4160.10">
    <property type="entry name" value="Hydantoin permease"/>
    <property type="match status" value="1"/>
</dbReference>
<feature type="transmembrane region" description="Helical" evidence="8">
    <location>
        <begin position="492"/>
        <end position="510"/>
    </location>
</feature>
<dbReference type="PANTHER" id="PTHR31806">
    <property type="entry name" value="PURINE-CYTOSINE PERMEASE FCY2-RELATED"/>
    <property type="match status" value="1"/>
</dbReference>
<dbReference type="InterPro" id="IPR001248">
    <property type="entry name" value="Pur-cyt_permease"/>
</dbReference>
<feature type="transmembrane region" description="Helical" evidence="8">
    <location>
        <begin position="262"/>
        <end position="284"/>
    </location>
</feature>
<keyword evidence="5 8" id="KW-1133">Transmembrane helix</keyword>
<keyword evidence="3" id="KW-0813">Transport</keyword>
<evidence type="ECO:0000256" key="1">
    <source>
        <dbReference type="ARBA" id="ARBA00004141"/>
    </source>
</evidence>
<feature type="compositionally biased region" description="Low complexity" evidence="7">
    <location>
        <begin position="455"/>
        <end position="464"/>
    </location>
</feature>
<evidence type="ECO:0000256" key="6">
    <source>
        <dbReference type="ARBA" id="ARBA00023136"/>
    </source>
</evidence>
<feature type="transmembrane region" description="Helical" evidence="8">
    <location>
        <begin position="381"/>
        <end position="402"/>
    </location>
</feature>
<evidence type="ECO:0000313" key="10">
    <source>
        <dbReference type="Proteomes" id="UP001165063"/>
    </source>
</evidence>
<comment type="similarity">
    <text evidence="2">Belongs to the purine-cytosine permease (2.A.39) family.</text>
</comment>
<dbReference type="GO" id="GO:0022857">
    <property type="term" value="F:transmembrane transporter activity"/>
    <property type="evidence" value="ECO:0007669"/>
    <property type="project" value="InterPro"/>
</dbReference>
<dbReference type="PANTHER" id="PTHR31806:SF17">
    <property type="entry name" value="VITAMIN B6 TRANSPORTER TPN1"/>
    <property type="match status" value="1"/>
</dbReference>
<dbReference type="GO" id="GO:0000329">
    <property type="term" value="C:fungal-type vacuole membrane"/>
    <property type="evidence" value="ECO:0007669"/>
    <property type="project" value="TreeGrafter"/>
</dbReference>
<evidence type="ECO:0000256" key="3">
    <source>
        <dbReference type="ARBA" id="ARBA00022448"/>
    </source>
</evidence>
<name>A0A9W7DFM1_AMBMO</name>
<dbReference type="GO" id="GO:0005886">
    <property type="term" value="C:plasma membrane"/>
    <property type="evidence" value="ECO:0007669"/>
    <property type="project" value="TreeGrafter"/>
</dbReference>
<dbReference type="OrthoDB" id="5428495at2759"/>
<feature type="transmembrane region" description="Helical" evidence="8">
    <location>
        <begin position="83"/>
        <end position="105"/>
    </location>
</feature>
<dbReference type="Pfam" id="PF02133">
    <property type="entry name" value="Transp_cyt_pur"/>
    <property type="match status" value="1"/>
</dbReference>
<dbReference type="PIRSF" id="PIRSF002744">
    <property type="entry name" value="Pur-cyt_permease"/>
    <property type="match status" value="1"/>
</dbReference>
<evidence type="ECO:0000256" key="4">
    <source>
        <dbReference type="ARBA" id="ARBA00022692"/>
    </source>
</evidence>
<dbReference type="InterPro" id="IPR026030">
    <property type="entry name" value="Pur-cyt_permease_Fcy2/21/22"/>
</dbReference>
<dbReference type="Proteomes" id="UP001165063">
    <property type="component" value="Unassembled WGS sequence"/>
</dbReference>
<gene>
    <name evidence="9" type="ORF">Amon01_000329100</name>
</gene>
<keyword evidence="4 8" id="KW-0812">Transmembrane</keyword>
<feature type="transmembrane region" description="Helical" evidence="8">
    <location>
        <begin position="186"/>
        <end position="204"/>
    </location>
</feature>
<dbReference type="EMBL" id="BSXU01001354">
    <property type="protein sequence ID" value="GMG26552.1"/>
    <property type="molecule type" value="Genomic_DNA"/>
</dbReference>
<protein>
    <submittedName>
        <fullName evidence="9">Unnamed protein product</fullName>
    </submittedName>
</protein>
<proteinExistence type="inferred from homology"/>
<feature type="transmembrane region" description="Helical" evidence="8">
    <location>
        <begin position="55"/>
        <end position="76"/>
    </location>
</feature>
<feature type="transmembrane region" description="Helical" evidence="8">
    <location>
        <begin position="159"/>
        <end position="180"/>
    </location>
</feature>
<feature type="transmembrane region" description="Helical" evidence="8">
    <location>
        <begin position="316"/>
        <end position="335"/>
    </location>
</feature>
<comment type="subcellular location">
    <subcellularLocation>
        <location evidence="1">Membrane</location>
        <topology evidence="1">Multi-pass membrane protein</topology>
    </subcellularLocation>
</comment>
<evidence type="ECO:0000256" key="2">
    <source>
        <dbReference type="ARBA" id="ARBA00008974"/>
    </source>
</evidence>
<comment type="caution">
    <text evidence="9">The sequence shown here is derived from an EMBL/GenBank/DDBJ whole genome shotgun (WGS) entry which is preliminary data.</text>
</comment>
<feature type="transmembrane region" description="Helical" evidence="8">
    <location>
        <begin position="125"/>
        <end position="147"/>
    </location>
</feature>
<evidence type="ECO:0000256" key="8">
    <source>
        <dbReference type="SAM" id="Phobius"/>
    </source>
</evidence>
<evidence type="ECO:0000256" key="7">
    <source>
        <dbReference type="SAM" id="MobiDB-lite"/>
    </source>
</evidence>
<feature type="transmembrane region" description="Helical" evidence="8">
    <location>
        <begin position="530"/>
        <end position="549"/>
    </location>
</feature>